<dbReference type="InterPro" id="IPR008753">
    <property type="entry name" value="Peptidase_M13_N"/>
</dbReference>
<protein>
    <recommendedName>
        <fullName evidence="13">Endothelin-converting enzyme 1</fullName>
    </recommendedName>
</protein>
<dbReference type="InterPro" id="IPR024079">
    <property type="entry name" value="MetalloPept_cat_dom_sf"/>
</dbReference>
<dbReference type="OrthoDB" id="6475849at2759"/>
<evidence type="ECO:0000256" key="8">
    <source>
        <dbReference type="SAM" id="Phobius"/>
    </source>
</evidence>
<feature type="domain" description="Peptidase M13 N-terminal" evidence="10">
    <location>
        <begin position="137"/>
        <end position="537"/>
    </location>
</feature>
<feature type="transmembrane region" description="Helical" evidence="8">
    <location>
        <begin position="61"/>
        <end position="82"/>
    </location>
</feature>
<dbReference type="AlphaFoldDB" id="A0A7R9BEP4"/>
<gene>
    <name evidence="11" type="ORF">NMOB1V02_LOCUS871</name>
</gene>
<evidence type="ECO:0000256" key="7">
    <source>
        <dbReference type="ARBA" id="ARBA00023049"/>
    </source>
</evidence>
<evidence type="ECO:0000256" key="5">
    <source>
        <dbReference type="ARBA" id="ARBA00022801"/>
    </source>
</evidence>
<evidence type="ECO:0000256" key="4">
    <source>
        <dbReference type="ARBA" id="ARBA00022723"/>
    </source>
</evidence>
<keyword evidence="8" id="KW-0812">Transmembrane</keyword>
<proteinExistence type="inferred from homology"/>
<dbReference type="EMBL" id="CAJPEX010000078">
    <property type="protein sequence ID" value="CAG0913113.1"/>
    <property type="molecule type" value="Genomic_DNA"/>
</dbReference>
<dbReference type="Pfam" id="PF01431">
    <property type="entry name" value="Peptidase_M13"/>
    <property type="match status" value="1"/>
</dbReference>
<dbReference type="PANTHER" id="PTHR11733:SF167">
    <property type="entry name" value="FI17812P1-RELATED"/>
    <property type="match status" value="1"/>
</dbReference>
<keyword evidence="5" id="KW-0378">Hydrolase</keyword>
<evidence type="ECO:0000256" key="2">
    <source>
        <dbReference type="ARBA" id="ARBA00007357"/>
    </source>
</evidence>
<keyword evidence="3" id="KW-0645">Protease</keyword>
<dbReference type="GO" id="GO:0046872">
    <property type="term" value="F:metal ion binding"/>
    <property type="evidence" value="ECO:0007669"/>
    <property type="project" value="UniProtKB-KW"/>
</dbReference>
<accession>A0A7R9BEP4</accession>
<dbReference type="Proteomes" id="UP000678499">
    <property type="component" value="Unassembled WGS sequence"/>
</dbReference>
<dbReference type="Pfam" id="PF05649">
    <property type="entry name" value="Peptidase_M13_N"/>
    <property type="match status" value="1"/>
</dbReference>
<organism evidence="11">
    <name type="scientific">Notodromas monacha</name>
    <dbReference type="NCBI Taxonomy" id="399045"/>
    <lineage>
        <taxon>Eukaryota</taxon>
        <taxon>Metazoa</taxon>
        <taxon>Ecdysozoa</taxon>
        <taxon>Arthropoda</taxon>
        <taxon>Crustacea</taxon>
        <taxon>Oligostraca</taxon>
        <taxon>Ostracoda</taxon>
        <taxon>Podocopa</taxon>
        <taxon>Podocopida</taxon>
        <taxon>Cypridocopina</taxon>
        <taxon>Cypridoidea</taxon>
        <taxon>Cyprididae</taxon>
        <taxon>Notodromas</taxon>
    </lineage>
</organism>
<dbReference type="Gene3D" id="1.10.1380.10">
    <property type="entry name" value="Neutral endopeptidase , domain2"/>
    <property type="match status" value="1"/>
</dbReference>
<evidence type="ECO:0000259" key="10">
    <source>
        <dbReference type="Pfam" id="PF05649"/>
    </source>
</evidence>
<dbReference type="CDD" id="cd08662">
    <property type="entry name" value="M13"/>
    <property type="match status" value="1"/>
</dbReference>
<sequence>MTEMTRYKRTDFEEEGSETGSVASVNLSVQDGITFQNPGRTYQTYSCPVFGRGFVTPLEKFLCAIVFGLCSLIMVMVVLMALKDHGHLRVFPDQIDDVERSEFHGGIGPVKSKVCMTEECVTISAEILARMNTSIDPCQDFYQYACGGWLEKNPLPPGKAMWGTFFQVQDKNQLILKYALDTPLEEMKSEAERKAKLYFQSCVDADGKRETIGGAPLIAILDELGGWNVTSDSFNAAGWDFQKTIRLIHNKYYLGGLFRWAVGIDDKNSSKFVIELEQGGLTLPNRDYYLNKSIEGDSTLSALLSYMTEVGVLLGGKRDNVRYQMIEVIKFEQRLAEITMPEDQRRDMEKIYQKMPLRVLKKHAPFVDWVKYFNSAFGLVKQNVDLDTQVVAYDLDYLKKLNGILSGMLSKAERLDKGIVLSNYLMWQVASAMTRVLSQDFRQARKVLAKALLGETESEERWRECVGDTDGTMGFATGAMFVRRAFDESAREKAENMIERIRYAFEKSLKEQNWMDSRTMQAAVEKASAITYMIGYPAFITDPLELDKKYADVNISADDYFQNNIVLGQHALKENLKLLNKPVNKTMWSMTPAQDNAYYASAMNQMVIPAGILQPPFYSPAIPHLPLNYGGIGVVIGHELVHGFDDQGREYDKNGNLHQWWETDAIENFKGKAACFETQYDNYGLNGRQTLGENLADNGGLHAAYRALEHWLREHPEEEHAGQLPGLPLSPRQLFFLGFGQVWCSTATAEADKLTRLNDAHSVSEYRVRGPLSNSKEFASAFRCREGHGMNPKAKCSIW</sequence>
<comment type="similarity">
    <text evidence="2">Belongs to the peptidase M13 family.</text>
</comment>
<evidence type="ECO:0000259" key="9">
    <source>
        <dbReference type="Pfam" id="PF01431"/>
    </source>
</evidence>
<evidence type="ECO:0008006" key="13">
    <source>
        <dbReference type="Google" id="ProtNLM"/>
    </source>
</evidence>
<evidence type="ECO:0000313" key="12">
    <source>
        <dbReference type="Proteomes" id="UP000678499"/>
    </source>
</evidence>
<keyword evidence="8" id="KW-0472">Membrane</keyword>
<reference evidence="11" key="1">
    <citation type="submission" date="2020-11" db="EMBL/GenBank/DDBJ databases">
        <authorList>
            <person name="Tran Van P."/>
        </authorList>
    </citation>
    <scope>NUCLEOTIDE SEQUENCE</scope>
</reference>
<dbReference type="GO" id="GO:0016485">
    <property type="term" value="P:protein processing"/>
    <property type="evidence" value="ECO:0007669"/>
    <property type="project" value="TreeGrafter"/>
</dbReference>
<dbReference type="GO" id="GO:0005886">
    <property type="term" value="C:plasma membrane"/>
    <property type="evidence" value="ECO:0007669"/>
    <property type="project" value="TreeGrafter"/>
</dbReference>
<dbReference type="GO" id="GO:0004222">
    <property type="term" value="F:metalloendopeptidase activity"/>
    <property type="evidence" value="ECO:0007669"/>
    <property type="project" value="InterPro"/>
</dbReference>
<dbReference type="InterPro" id="IPR042089">
    <property type="entry name" value="Peptidase_M13_dom_2"/>
</dbReference>
<dbReference type="PANTHER" id="PTHR11733">
    <property type="entry name" value="ZINC METALLOPROTEASE FAMILY M13 NEPRILYSIN-RELATED"/>
    <property type="match status" value="1"/>
</dbReference>
<dbReference type="Gene3D" id="3.40.390.10">
    <property type="entry name" value="Collagenase (Catalytic Domain)"/>
    <property type="match status" value="1"/>
</dbReference>
<evidence type="ECO:0000256" key="3">
    <source>
        <dbReference type="ARBA" id="ARBA00022670"/>
    </source>
</evidence>
<dbReference type="SUPFAM" id="SSF55486">
    <property type="entry name" value="Metalloproteases ('zincins'), catalytic domain"/>
    <property type="match status" value="1"/>
</dbReference>
<dbReference type="EMBL" id="OA882115">
    <property type="protein sequence ID" value="CAD7272961.1"/>
    <property type="molecule type" value="Genomic_DNA"/>
</dbReference>
<keyword evidence="7" id="KW-0482">Metalloprotease</keyword>
<evidence type="ECO:0000256" key="6">
    <source>
        <dbReference type="ARBA" id="ARBA00022833"/>
    </source>
</evidence>
<keyword evidence="4" id="KW-0479">Metal-binding</keyword>
<keyword evidence="8" id="KW-1133">Transmembrane helix</keyword>
<dbReference type="InterPro" id="IPR000718">
    <property type="entry name" value="Peptidase_M13"/>
</dbReference>
<dbReference type="PROSITE" id="PS51885">
    <property type="entry name" value="NEPRILYSIN"/>
    <property type="match status" value="1"/>
</dbReference>
<dbReference type="PRINTS" id="PR00786">
    <property type="entry name" value="NEPRILYSIN"/>
</dbReference>
<evidence type="ECO:0000256" key="1">
    <source>
        <dbReference type="ARBA" id="ARBA00001947"/>
    </source>
</evidence>
<dbReference type="InterPro" id="IPR018497">
    <property type="entry name" value="Peptidase_M13_C"/>
</dbReference>
<name>A0A7R9BEP4_9CRUS</name>
<evidence type="ECO:0000313" key="11">
    <source>
        <dbReference type="EMBL" id="CAD7272961.1"/>
    </source>
</evidence>
<keyword evidence="12" id="KW-1185">Reference proteome</keyword>
<feature type="domain" description="Peptidase M13 C-terminal" evidence="9">
    <location>
        <begin position="596"/>
        <end position="798"/>
    </location>
</feature>
<keyword evidence="6" id="KW-0862">Zinc</keyword>
<comment type="cofactor">
    <cofactor evidence="1">
        <name>Zn(2+)</name>
        <dbReference type="ChEBI" id="CHEBI:29105"/>
    </cofactor>
</comment>